<organism evidence="1 2">
    <name type="scientific">Microvirga aerilata</name>
    <dbReference type="NCBI Taxonomy" id="670292"/>
    <lineage>
        <taxon>Bacteria</taxon>
        <taxon>Pseudomonadati</taxon>
        <taxon>Pseudomonadota</taxon>
        <taxon>Alphaproteobacteria</taxon>
        <taxon>Hyphomicrobiales</taxon>
        <taxon>Methylobacteriaceae</taxon>
        <taxon>Microvirga</taxon>
    </lineage>
</organism>
<evidence type="ECO:0000313" key="1">
    <source>
        <dbReference type="EMBL" id="MBL0404458.1"/>
    </source>
</evidence>
<gene>
    <name evidence="1" type="ORF">JKG68_10805</name>
</gene>
<name>A0A937CWY0_9HYPH</name>
<dbReference type="Proteomes" id="UP000605848">
    <property type="component" value="Unassembled WGS sequence"/>
</dbReference>
<proteinExistence type="predicted"/>
<protein>
    <submittedName>
        <fullName evidence="1">Uncharacterized protein</fullName>
    </submittedName>
</protein>
<comment type="caution">
    <text evidence="1">The sequence shown here is derived from an EMBL/GenBank/DDBJ whole genome shotgun (WGS) entry which is preliminary data.</text>
</comment>
<evidence type="ECO:0000313" key="2">
    <source>
        <dbReference type="Proteomes" id="UP000605848"/>
    </source>
</evidence>
<dbReference type="EMBL" id="JAEQMY010000012">
    <property type="protein sequence ID" value="MBL0404458.1"/>
    <property type="molecule type" value="Genomic_DNA"/>
</dbReference>
<sequence>MSVTPLMRGRIPPSDANGWDVAVTVIGGALPSWTRPDPTPTEQPHFEIVIVDDADPQPNTLARLHEILPRIRLAVVSDHAASSVVPNCSLRVSAAPEHLSLVAEAFVRLSTGMLFVGVDMIELMMVSNAIRRAEAPDASGRRTLEKHVGYGRSIIIDKVAIDPLPQTIRDHDHRLRDAGYAGGAVILQLVGEPDSSSFTMFDLDRFFTVCREACSGRDLVMTAAPASSSATLMIGFA</sequence>
<dbReference type="AlphaFoldDB" id="A0A937CWY0"/>
<keyword evidence="2" id="KW-1185">Reference proteome</keyword>
<dbReference type="RefSeq" id="WP_202059153.1">
    <property type="nucleotide sequence ID" value="NZ_JAEQMY010000012.1"/>
</dbReference>
<reference evidence="1" key="1">
    <citation type="submission" date="2021-01" db="EMBL/GenBank/DDBJ databases">
        <title>Microvirga sp.</title>
        <authorList>
            <person name="Kim M.K."/>
        </authorList>
    </citation>
    <scope>NUCLEOTIDE SEQUENCE</scope>
    <source>
        <strain evidence="1">5420S-16</strain>
    </source>
</reference>
<accession>A0A937CWY0</accession>